<protein>
    <recommendedName>
        <fullName evidence="1">Putative plant transposon protein domain-containing protein</fullName>
    </recommendedName>
</protein>
<accession>A0A1Q3AR14</accession>
<dbReference type="AlphaFoldDB" id="A0A1Q3AR14"/>
<evidence type="ECO:0000259" key="1">
    <source>
        <dbReference type="Pfam" id="PF20167"/>
    </source>
</evidence>
<gene>
    <name evidence="2" type="ORF">CFOL_v3_01548</name>
</gene>
<dbReference type="InterPro" id="IPR046796">
    <property type="entry name" value="Transposase_32_dom"/>
</dbReference>
<organism evidence="2 3">
    <name type="scientific">Cephalotus follicularis</name>
    <name type="common">Albany pitcher plant</name>
    <dbReference type="NCBI Taxonomy" id="3775"/>
    <lineage>
        <taxon>Eukaryota</taxon>
        <taxon>Viridiplantae</taxon>
        <taxon>Streptophyta</taxon>
        <taxon>Embryophyta</taxon>
        <taxon>Tracheophyta</taxon>
        <taxon>Spermatophyta</taxon>
        <taxon>Magnoliopsida</taxon>
        <taxon>eudicotyledons</taxon>
        <taxon>Gunneridae</taxon>
        <taxon>Pentapetalae</taxon>
        <taxon>rosids</taxon>
        <taxon>fabids</taxon>
        <taxon>Oxalidales</taxon>
        <taxon>Cephalotaceae</taxon>
        <taxon>Cephalotus</taxon>
    </lineage>
</organism>
<feature type="non-terminal residue" evidence="2">
    <location>
        <position position="203"/>
    </location>
</feature>
<feature type="non-terminal residue" evidence="2">
    <location>
        <position position="1"/>
    </location>
</feature>
<sequence length="203" mass="23421">TTSSTVPEVSALKPRYPEAYFNRKILVGKVLDFAFCSREGFPFVDWLRFQGLEPLFSFNKPSFPYLMKEFYAKIISSSSYTTPGISTTVKGQCIKFNLDKLHSILNIPNLGVKGWNQRTWVSGDGFDRLDCVRVLFGENAEPLQRMYTRNLSLHYRFLHRAICTHILPKAGGFDEVIHMEAFTLFHFVTSRPINVLFLIVMYM</sequence>
<dbReference type="Proteomes" id="UP000187406">
    <property type="component" value="Unassembled WGS sequence"/>
</dbReference>
<proteinExistence type="predicted"/>
<dbReference type="InParanoid" id="A0A1Q3AR14"/>
<reference evidence="3" key="1">
    <citation type="submission" date="2016-04" db="EMBL/GenBank/DDBJ databases">
        <title>Cephalotus genome sequencing.</title>
        <authorList>
            <person name="Fukushima K."/>
            <person name="Hasebe M."/>
            <person name="Fang X."/>
        </authorList>
    </citation>
    <scope>NUCLEOTIDE SEQUENCE [LARGE SCALE GENOMIC DNA]</scope>
    <source>
        <strain evidence="3">cv. St1</strain>
    </source>
</reference>
<dbReference type="OrthoDB" id="848707at2759"/>
<comment type="caution">
    <text evidence="2">The sequence shown here is derived from an EMBL/GenBank/DDBJ whole genome shotgun (WGS) entry which is preliminary data.</text>
</comment>
<feature type="domain" description="Putative plant transposon protein" evidence="1">
    <location>
        <begin position="50"/>
        <end position="200"/>
    </location>
</feature>
<evidence type="ECO:0000313" key="3">
    <source>
        <dbReference type="Proteomes" id="UP000187406"/>
    </source>
</evidence>
<name>A0A1Q3AR14_CEPFO</name>
<evidence type="ECO:0000313" key="2">
    <source>
        <dbReference type="EMBL" id="GAV58012.1"/>
    </source>
</evidence>
<dbReference type="EMBL" id="BDDD01000050">
    <property type="protein sequence ID" value="GAV58012.1"/>
    <property type="molecule type" value="Genomic_DNA"/>
</dbReference>
<keyword evidence="3" id="KW-1185">Reference proteome</keyword>
<dbReference type="Pfam" id="PF20167">
    <property type="entry name" value="Transposase_32"/>
    <property type="match status" value="1"/>
</dbReference>